<evidence type="ECO:0000313" key="2">
    <source>
        <dbReference type="Proteomes" id="UP000499080"/>
    </source>
</evidence>
<comment type="caution">
    <text evidence="1">The sequence shown here is derived from an EMBL/GenBank/DDBJ whole genome shotgun (WGS) entry which is preliminary data.</text>
</comment>
<dbReference type="AlphaFoldDB" id="A0A4Y2W1R6"/>
<dbReference type="OrthoDB" id="5967017at2759"/>
<dbReference type="EMBL" id="BGPR01054978">
    <property type="protein sequence ID" value="GBO31643.1"/>
    <property type="molecule type" value="Genomic_DNA"/>
</dbReference>
<organism evidence="1 2">
    <name type="scientific">Araneus ventricosus</name>
    <name type="common">Orbweaver spider</name>
    <name type="synonym">Epeira ventricosa</name>
    <dbReference type="NCBI Taxonomy" id="182803"/>
    <lineage>
        <taxon>Eukaryota</taxon>
        <taxon>Metazoa</taxon>
        <taxon>Ecdysozoa</taxon>
        <taxon>Arthropoda</taxon>
        <taxon>Chelicerata</taxon>
        <taxon>Arachnida</taxon>
        <taxon>Araneae</taxon>
        <taxon>Araneomorphae</taxon>
        <taxon>Entelegynae</taxon>
        <taxon>Araneoidea</taxon>
        <taxon>Araneidae</taxon>
        <taxon>Araneus</taxon>
    </lineage>
</organism>
<proteinExistence type="predicted"/>
<reference evidence="1 2" key="1">
    <citation type="journal article" date="2019" name="Sci. Rep.">
        <title>Orb-weaving spider Araneus ventricosus genome elucidates the spidroin gene catalogue.</title>
        <authorList>
            <person name="Kono N."/>
            <person name="Nakamura H."/>
            <person name="Ohtoshi R."/>
            <person name="Moran D.A.P."/>
            <person name="Shinohara A."/>
            <person name="Yoshida Y."/>
            <person name="Fujiwara M."/>
            <person name="Mori M."/>
            <person name="Tomita M."/>
            <person name="Arakawa K."/>
        </authorList>
    </citation>
    <scope>NUCLEOTIDE SEQUENCE [LARGE SCALE GENOMIC DNA]</scope>
</reference>
<accession>A0A4Y2W1R6</accession>
<sequence length="118" mass="13566">MIIYIAYLSEAMEKGTSVDELIKSFTPGGARYNKGLKQLQERYGRDEMLREVCVRDLLSIVLLKLRLVNTSLRKLYDHLEAEFTRRVHDLGNSIRDETWHISSIPLGSSPINLKRCNG</sequence>
<evidence type="ECO:0000313" key="1">
    <source>
        <dbReference type="EMBL" id="GBO31643.1"/>
    </source>
</evidence>
<keyword evidence="2" id="KW-1185">Reference proteome</keyword>
<dbReference type="Proteomes" id="UP000499080">
    <property type="component" value="Unassembled WGS sequence"/>
</dbReference>
<gene>
    <name evidence="1" type="ORF">AVEN_137785_1</name>
</gene>
<protein>
    <submittedName>
        <fullName evidence="1">Uncharacterized protein</fullName>
    </submittedName>
</protein>
<name>A0A4Y2W1R6_ARAVE</name>